<protein>
    <submittedName>
        <fullName evidence="1">Uncharacterized protein</fullName>
    </submittedName>
</protein>
<reference evidence="2" key="1">
    <citation type="journal article" date="2019" name="Int. J. Syst. Evol. Microbiol.">
        <title>The Global Catalogue of Microorganisms (GCM) 10K type strain sequencing project: providing services to taxonomists for standard genome sequencing and annotation.</title>
        <authorList>
            <consortium name="The Broad Institute Genomics Platform"/>
            <consortium name="The Broad Institute Genome Sequencing Center for Infectious Disease"/>
            <person name="Wu L."/>
            <person name="Ma J."/>
        </authorList>
    </citation>
    <scope>NUCLEOTIDE SEQUENCE [LARGE SCALE GENOMIC DNA]</scope>
    <source>
        <strain evidence="2">JCM 16702</strain>
    </source>
</reference>
<dbReference type="RefSeq" id="WP_344953280.1">
    <property type="nucleotide sequence ID" value="NZ_BAAAZG010000042.1"/>
</dbReference>
<dbReference type="Proteomes" id="UP001500683">
    <property type="component" value="Unassembled WGS sequence"/>
</dbReference>
<evidence type="ECO:0000313" key="1">
    <source>
        <dbReference type="EMBL" id="GAA4088311.1"/>
    </source>
</evidence>
<gene>
    <name evidence="1" type="ORF">GCM10022214_55870</name>
</gene>
<accession>A0ABP7WGJ3</accession>
<name>A0ABP7WGJ3_9ACTN</name>
<organism evidence="1 2">
    <name type="scientific">Actinomadura miaoliensis</name>
    <dbReference type="NCBI Taxonomy" id="430685"/>
    <lineage>
        <taxon>Bacteria</taxon>
        <taxon>Bacillati</taxon>
        <taxon>Actinomycetota</taxon>
        <taxon>Actinomycetes</taxon>
        <taxon>Streptosporangiales</taxon>
        <taxon>Thermomonosporaceae</taxon>
        <taxon>Actinomadura</taxon>
    </lineage>
</organism>
<sequence length="101" mass="10885">MDERAGALDSCDPLAPLGTQLSVRGLVVERGANGLHVAVKGDPDACDTIACRPRPEDGGRPWFWTSRGEPIAEADDEHMDDAALYVLVRLAERSGDARAER</sequence>
<keyword evidence="2" id="KW-1185">Reference proteome</keyword>
<proteinExistence type="predicted"/>
<comment type="caution">
    <text evidence="1">The sequence shown here is derived from an EMBL/GenBank/DDBJ whole genome shotgun (WGS) entry which is preliminary data.</text>
</comment>
<evidence type="ECO:0000313" key="2">
    <source>
        <dbReference type="Proteomes" id="UP001500683"/>
    </source>
</evidence>
<dbReference type="EMBL" id="BAAAZG010000042">
    <property type="protein sequence ID" value="GAA4088311.1"/>
    <property type="molecule type" value="Genomic_DNA"/>
</dbReference>